<dbReference type="SMART" id="SM00192">
    <property type="entry name" value="LDLa"/>
    <property type="match status" value="1"/>
</dbReference>
<dbReference type="Pfam" id="PF00057">
    <property type="entry name" value="Ldl_recept_a"/>
    <property type="match status" value="1"/>
</dbReference>
<protein>
    <recommendedName>
        <fullName evidence="8">CUB domain-containing protein</fullName>
    </recommendedName>
</protein>
<dbReference type="AlphaFoldDB" id="A0A4Y2JQR9"/>
<feature type="signal peptide" evidence="5">
    <location>
        <begin position="1"/>
        <end position="27"/>
    </location>
</feature>
<dbReference type="EMBL" id="BGPR01003733">
    <property type="protein sequence ID" value="GBM91779.1"/>
    <property type="molecule type" value="Genomic_DNA"/>
</dbReference>
<keyword evidence="4" id="KW-0812">Transmembrane</keyword>
<feature type="chain" id="PRO_5021394496" description="CUB domain-containing protein" evidence="5">
    <location>
        <begin position="28"/>
        <end position="356"/>
    </location>
</feature>
<dbReference type="InterPro" id="IPR036055">
    <property type="entry name" value="LDL_receptor-like_sf"/>
</dbReference>
<evidence type="ECO:0000313" key="7">
    <source>
        <dbReference type="Proteomes" id="UP000499080"/>
    </source>
</evidence>
<dbReference type="SUPFAM" id="SSF57424">
    <property type="entry name" value="LDL receptor-like module"/>
    <property type="match status" value="1"/>
</dbReference>
<dbReference type="InterPro" id="IPR002172">
    <property type="entry name" value="LDrepeatLR_classA_rpt"/>
</dbReference>
<reference evidence="6 7" key="1">
    <citation type="journal article" date="2019" name="Sci. Rep.">
        <title>Orb-weaving spider Araneus ventricosus genome elucidates the spidroin gene catalogue.</title>
        <authorList>
            <person name="Kono N."/>
            <person name="Nakamura H."/>
            <person name="Ohtoshi R."/>
            <person name="Moran D.A.P."/>
            <person name="Shinohara A."/>
            <person name="Yoshida Y."/>
            <person name="Fujiwara M."/>
            <person name="Mori M."/>
            <person name="Tomita M."/>
            <person name="Arakawa K."/>
        </authorList>
    </citation>
    <scope>NUCLEOTIDE SEQUENCE [LARGE SCALE GENOMIC DNA]</scope>
</reference>
<evidence type="ECO:0008006" key="8">
    <source>
        <dbReference type="Google" id="ProtNLM"/>
    </source>
</evidence>
<dbReference type="OrthoDB" id="6426616at2759"/>
<feature type="transmembrane region" description="Helical" evidence="4">
    <location>
        <begin position="214"/>
        <end position="239"/>
    </location>
</feature>
<keyword evidence="5" id="KW-0732">Signal</keyword>
<feature type="disulfide bond" evidence="2">
    <location>
        <begin position="166"/>
        <end position="184"/>
    </location>
</feature>
<feature type="region of interest" description="Disordered" evidence="3">
    <location>
        <begin position="246"/>
        <end position="296"/>
    </location>
</feature>
<dbReference type="Proteomes" id="UP000499080">
    <property type="component" value="Unassembled WGS sequence"/>
</dbReference>
<feature type="compositionally biased region" description="Low complexity" evidence="3">
    <location>
        <begin position="264"/>
        <end position="284"/>
    </location>
</feature>
<gene>
    <name evidence="6" type="ORF">AVEN_137534_1</name>
</gene>
<dbReference type="PROSITE" id="PS50068">
    <property type="entry name" value="LDLRA_2"/>
    <property type="match status" value="1"/>
</dbReference>
<dbReference type="Gene3D" id="4.10.400.10">
    <property type="entry name" value="Low-density Lipoprotein Receptor"/>
    <property type="match status" value="1"/>
</dbReference>
<evidence type="ECO:0000256" key="5">
    <source>
        <dbReference type="SAM" id="SignalP"/>
    </source>
</evidence>
<dbReference type="CDD" id="cd00112">
    <property type="entry name" value="LDLa"/>
    <property type="match status" value="1"/>
</dbReference>
<feature type="disulfide bond" evidence="2">
    <location>
        <begin position="178"/>
        <end position="193"/>
    </location>
</feature>
<dbReference type="InterPro" id="IPR042333">
    <property type="entry name" value="LRAD2/Mig-13-like"/>
</dbReference>
<evidence type="ECO:0000256" key="2">
    <source>
        <dbReference type="PROSITE-ProRule" id="PRU00124"/>
    </source>
</evidence>
<keyword evidence="4" id="KW-0472">Membrane</keyword>
<keyword evidence="1 2" id="KW-1015">Disulfide bond</keyword>
<evidence type="ECO:0000256" key="4">
    <source>
        <dbReference type="SAM" id="Phobius"/>
    </source>
</evidence>
<feature type="region of interest" description="Disordered" evidence="3">
    <location>
        <begin position="335"/>
        <end position="356"/>
    </location>
</feature>
<dbReference type="PANTHER" id="PTHR24652">
    <property type="entry name" value="LOW-DENSITY LIPOPROTEIN RECEPTOR CLASS A DOMAIN-CONTAINING PROTEIN 2"/>
    <property type="match status" value="1"/>
</dbReference>
<dbReference type="PANTHER" id="PTHR24652:SF69">
    <property type="entry name" value="CUB DOMAIN-CONTAINING PROTEIN"/>
    <property type="match status" value="1"/>
</dbReference>
<feature type="compositionally biased region" description="Polar residues" evidence="3">
    <location>
        <begin position="250"/>
        <end position="263"/>
    </location>
</feature>
<feature type="disulfide bond" evidence="2">
    <location>
        <begin position="159"/>
        <end position="171"/>
    </location>
</feature>
<keyword evidence="4" id="KW-1133">Transmembrane helix</keyword>
<comment type="caution">
    <text evidence="6">The sequence shown here is derived from an EMBL/GenBank/DDBJ whole genome shotgun (WGS) entry which is preliminary data.</text>
</comment>
<evidence type="ECO:0000256" key="1">
    <source>
        <dbReference type="ARBA" id="ARBA00023157"/>
    </source>
</evidence>
<organism evidence="6 7">
    <name type="scientific">Araneus ventricosus</name>
    <name type="common">Orbweaver spider</name>
    <name type="synonym">Epeira ventricosa</name>
    <dbReference type="NCBI Taxonomy" id="182803"/>
    <lineage>
        <taxon>Eukaryota</taxon>
        <taxon>Metazoa</taxon>
        <taxon>Ecdysozoa</taxon>
        <taxon>Arthropoda</taxon>
        <taxon>Chelicerata</taxon>
        <taxon>Arachnida</taxon>
        <taxon>Araneae</taxon>
        <taxon>Araneomorphae</taxon>
        <taxon>Entelegynae</taxon>
        <taxon>Araneoidea</taxon>
        <taxon>Araneidae</taxon>
        <taxon>Araneus</taxon>
    </lineage>
</organism>
<evidence type="ECO:0000256" key="3">
    <source>
        <dbReference type="SAM" id="MobiDB-lite"/>
    </source>
</evidence>
<keyword evidence="7" id="KW-1185">Reference proteome</keyword>
<name>A0A4Y2JQR9_ARAVE</name>
<accession>A0A4Y2JQR9</accession>
<evidence type="ECO:0000313" key="6">
    <source>
        <dbReference type="EMBL" id="GBM91779.1"/>
    </source>
</evidence>
<proteinExistence type="predicted"/>
<sequence>MANGKSNPAFVFIWMVLMGLVLHDAEAALKTTFIEDLCYNQKTVKIDLRYQPTGILLSLPQTELSQVFDCEVILSPPRESSVVVSIYRYDIGKNDTLTIEDSDRFRIALKGYGNFVDEKKAFISDGRMVITYRRKVVATAHQRQGFQFTFTAVKKNGPCYDNEFQCTNRLCILKKYVCDGHNHCGDGSDQKTCVPKDERVSNARQEVTYRGSNVLWISIIGVSGAIVFIIVIVFIVVVVRSRKPKALPAPNSTNQNSGGNAPLQSVSSTVPQQQPHAPTTDAAPSAPPAPEHEGYSFYNRVRRSIRGLKNRKPEDVPKEMANSEVYQVPSMYPNLDQHEAAPSEDGIVNPEFKIEE</sequence>